<gene>
    <name evidence="2" type="ORF">SAMN02746066_00170</name>
</gene>
<dbReference type="Proteomes" id="UP000184038">
    <property type="component" value="Unassembled WGS sequence"/>
</dbReference>
<keyword evidence="3" id="KW-1185">Reference proteome</keyword>
<protein>
    <recommendedName>
        <fullName evidence="1">YprB ribonuclease H-like domain-containing protein</fullName>
    </recommendedName>
</protein>
<evidence type="ECO:0000313" key="3">
    <source>
        <dbReference type="Proteomes" id="UP000184038"/>
    </source>
</evidence>
<organism evidence="2 3">
    <name type="scientific">Anaerosporobacter mobilis DSM 15930</name>
    <dbReference type="NCBI Taxonomy" id="1120996"/>
    <lineage>
        <taxon>Bacteria</taxon>
        <taxon>Bacillati</taxon>
        <taxon>Bacillota</taxon>
        <taxon>Clostridia</taxon>
        <taxon>Lachnospirales</taxon>
        <taxon>Lachnospiraceae</taxon>
        <taxon>Anaerosporobacter</taxon>
    </lineage>
</organism>
<dbReference type="PANTHER" id="PTHR38462">
    <property type="entry name" value="EXONUCLEASE-LIKE PROTEIN"/>
    <property type="match status" value="1"/>
</dbReference>
<dbReference type="RefSeq" id="WP_073281780.1">
    <property type="nucleotide sequence ID" value="NZ_FRCP01000005.1"/>
</dbReference>
<dbReference type="GO" id="GO:0003676">
    <property type="term" value="F:nucleic acid binding"/>
    <property type="evidence" value="ECO:0007669"/>
    <property type="project" value="InterPro"/>
</dbReference>
<dbReference type="InterPro" id="IPR036397">
    <property type="entry name" value="RNaseH_sf"/>
</dbReference>
<sequence>MITIEKKLSTSSVYSFHNQIPYEDMVFFDIETTGFSPNNTILYLIGCAYYRDNSWNLIQWFADDNTSEKQILHSFFAFILDYKVLIHFNGEGFDIPYIQKKCAKIGLDYTFDNITSYDIYKKLLPYKKLFKLENFKQKTIEQFLRIPRNDTFSGGELIQVYANFLGMKKLEQLKNRNHEVSPVKNLEARIQYNNNGTTSASDSSVFLQQLLLHNEEDVQGMLPLTQILAYRDLFTDCYLNINASIEKDQLVIHFTLLSALPQGVSYGTDSLYFSAYGDQAILKIELYQNELKFFYDNYKDYYYLPKEDTAIHKSVAFYVDKNFRTRAKAANCYSKKTGRFVPQYEELYTPHFKIDYNDKFSYVEVTDEFLQDSEKICSYVSHILRQLLKL</sequence>
<evidence type="ECO:0000259" key="1">
    <source>
        <dbReference type="Pfam" id="PF13482"/>
    </source>
</evidence>
<dbReference type="AlphaFoldDB" id="A0A1M7ETC8"/>
<dbReference type="Gene3D" id="3.30.420.10">
    <property type="entry name" value="Ribonuclease H-like superfamily/Ribonuclease H"/>
    <property type="match status" value="1"/>
</dbReference>
<feature type="domain" description="YprB ribonuclease H-like" evidence="1">
    <location>
        <begin position="26"/>
        <end position="225"/>
    </location>
</feature>
<dbReference type="PANTHER" id="PTHR38462:SF1">
    <property type="entry name" value="YPRB RIBONUCLEASE H-LIKE DOMAIN-CONTAINING PROTEIN"/>
    <property type="match status" value="1"/>
</dbReference>
<reference evidence="2 3" key="1">
    <citation type="submission" date="2016-11" db="EMBL/GenBank/DDBJ databases">
        <authorList>
            <person name="Jaros S."/>
            <person name="Januszkiewicz K."/>
            <person name="Wedrychowicz H."/>
        </authorList>
    </citation>
    <scope>NUCLEOTIDE SEQUENCE [LARGE SCALE GENOMIC DNA]</scope>
    <source>
        <strain evidence="2 3">DSM 15930</strain>
    </source>
</reference>
<dbReference type="OrthoDB" id="9790530at2"/>
<dbReference type="Pfam" id="PF13482">
    <property type="entry name" value="RNase_H_2"/>
    <property type="match status" value="1"/>
</dbReference>
<dbReference type="InterPro" id="IPR038720">
    <property type="entry name" value="YprB_RNase_H-like_dom"/>
</dbReference>
<proteinExistence type="predicted"/>
<accession>A0A1M7ETC8</accession>
<dbReference type="SUPFAM" id="SSF53098">
    <property type="entry name" value="Ribonuclease H-like"/>
    <property type="match status" value="1"/>
</dbReference>
<evidence type="ECO:0000313" key="2">
    <source>
        <dbReference type="EMBL" id="SHL94846.1"/>
    </source>
</evidence>
<dbReference type="STRING" id="1120996.SAMN02746066_00170"/>
<dbReference type="InterPro" id="IPR012337">
    <property type="entry name" value="RNaseH-like_sf"/>
</dbReference>
<name>A0A1M7ETC8_9FIRM</name>
<dbReference type="EMBL" id="FRCP01000005">
    <property type="protein sequence ID" value="SHL94846.1"/>
    <property type="molecule type" value="Genomic_DNA"/>
</dbReference>